<feature type="non-terminal residue" evidence="1">
    <location>
        <position position="67"/>
    </location>
</feature>
<gene>
    <name evidence="1" type="ORF">METZ01_LOCUS498940</name>
</gene>
<dbReference type="EMBL" id="UINC01218874">
    <property type="protein sequence ID" value="SVE46086.1"/>
    <property type="molecule type" value="Genomic_DNA"/>
</dbReference>
<evidence type="ECO:0000313" key="1">
    <source>
        <dbReference type="EMBL" id="SVE46086.1"/>
    </source>
</evidence>
<organism evidence="1">
    <name type="scientific">marine metagenome</name>
    <dbReference type="NCBI Taxonomy" id="408172"/>
    <lineage>
        <taxon>unclassified sequences</taxon>
        <taxon>metagenomes</taxon>
        <taxon>ecological metagenomes</taxon>
    </lineage>
</organism>
<proteinExistence type="predicted"/>
<dbReference type="AlphaFoldDB" id="A0A383DNL1"/>
<name>A0A383DNL1_9ZZZZ</name>
<sequence>MKLIENFQQWVSPSWLVHCSENKGTIQNGNYNKGITPEPFGGLTWELFDRHNTDFNLVPPYDFGTHE</sequence>
<reference evidence="1" key="1">
    <citation type="submission" date="2018-05" db="EMBL/GenBank/DDBJ databases">
        <authorList>
            <person name="Lanie J.A."/>
            <person name="Ng W.-L."/>
            <person name="Kazmierczak K.M."/>
            <person name="Andrzejewski T.M."/>
            <person name="Davidsen T.M."/>
            <person name="Wayne K.J."/>
            <person name="Tettelin H."/>
            <person name="Glass J.I."/>
            <person name="Rusch D."/>
            <person name="Podicherti R."/>
            <person name="Tsui H.-C.T."/>
            <person name="Winkler M.E."/>
        </authorList>
    </citation>
    <scope>NUCLEOTIDE SEQUENCE</scope>
</reference>
<protein>
    <submittedName>
        <fullName evidence="1">Uncharacterized protein</fullName>
    </submittedName>
</protein>
<accession>A0A383DNL1</accession>